<dbReference type="Proteomes" id="UP000199350">
    <property type="component" value="Chromosome I"/>
</dbReference>
<dbReference type="EMBL" id="LT629700">
    <property type="protein sequence ID" value="SDL95486.1"/>
    <property type="molecule type" value="Genomic_DNA"/>
</dbReference>
<reference evidence="2" key="1">
    <citation type="submission" date="2016-10" db="EMBL/GenBank/DDBJ databases">
        <authorList>
            <person name="Varghese N."/>
            <person name="Submissions S."/>
        </authorList>
    </citation>
    <scope>NUCLEOTIDE SEQUENCE [LARGE SCALE GENOMIC DNA]</scope>
    <source>
        <strain evidence="2">DSM 20632</strain>
    </source>
</reference>
<gene>
    <name evidence="1" type="ORF">SAMN04488535_1368</name>
</gene>
<protein>
    <submittedName>
        <fullName evidence="1">Uncharacterized protein</fullName>
    </submittedName>
</protein>
<sequence length="91" mass="9282">MNSSQDFIQLSTDTAPAARGALPIFPPPPRARLPRGATAAALRGFQDHALSRVDAHTNAAQARCASIAAFVEAVCAIDADLGAALEGVGDV</sequence>
<dbReference type="RefSeq" id="WP_092150424.1">
    <property type="nucleotide sequence ID" value="NZ_LT629700.1"/>
</dbReference>
<proteinExistence type="predicted"/>
<keyword evidence="2" id="KW-1185">Reference proteome</keyword>
<dbReference type="STRING" id="38302.SAMN04488535_1368"/>
<evidence type="ECO:0000313" key="1">
    <source>
        <dbReference type="EMBL" id="SDL95486.1"/>
    </source>
</evidence>
<name>A0A1G9P9K9_9CORY</name>
<dbReference type="AlphaFoldDB" id="A0A1G9P9K9"/>
<organism evidence="1 2">
    <name type="scientific">Corynebacterium mycetoides</name>
    <dbReference type="NCBI Taxonomy" id="38302"/>
    <lineage>
        <taxon>Bacteria</taxon>
        <taxon>Bacillati</taxon>
        <taxon>Actinomycetota</taxon>
        <taxon>Actinomycetes</taxon>
        <taxon>Mycobacteriales</taxon>
        <taxon>Corynebacteriaceae</taxon>
        <taxon>Corynebacterium</taxon>
    </lineage>
</organism>
<accession>A0A1G9P9K9</accession>
<evidence type="ECO:0000313" key="2">
    <source>
        <dbReference type="Proteomes" id="UP000199350"/>
    </source>
</evidence>